<name>A0A3A4JXD3_9NOCA</name>
<evidence type="ECO:0000313" key="4">
    <source>
        <dbReference type="Proteomes" id="UP000266677"/>
    </source>
</evidence>
<dbReference type="OrthoDB" id="102112at2"/>
<keyword evidence="2" id="KW-1133">Transmembrane helix</keyword>
<feature type="transmembrane region" description="Helical" evidence="2">
    <location>
        <begin position="128"/>
        <end position="147"/>
    </location>
</feature>
<accession>A0A3A4JXD3</accession>
<dbReference type="EMBL" id="QZFU01000019">
    <property type="protein sequence ID" value="RJO75289.1"/>
    <property type="molecule type" value="Genomic_DNA"/>
</dbReference>
<gene>
    <name evidence="3" type="ORF">D5S18_15175</name>
</gene>
<reference evidence="3 4" key="1">
    <citation type="submission" date="2018-09" db="EMBL/GenBank/DDBJ databases">
        <title>YIM PH21274 draft genome.</title>
        <authorList>
            <person name="Miao C."/>
        </authorList>
    </citation>
    <scope>NUCLEOTIDE SEQUENCE [LARGE SCALE GENOMIC DNA]</scope>
    <source>
        <strain evidence="3 4">YIM PH 21724</strain>
    </source>
</reference>
<keyword evidence="2" id="KW-0812">Transmembrane</keyword>
<keyword evidence="4" id="KW-1185">Reference proteome</keyword>
<feature type="transmembrane region" description="Helical" evidence="2">
    <location>
        <begin position="185"/>
        <end position="203"/>
    </location>
</feature>
<dbReference type="AlphaFoldDB" id="A0A3A4JXD3"/>
<feature type="transmembrane region" description="Helical" evidence="2">
    <location>
        <begin position="94"/>
        <end position="116"/>
    </location>
</feature>
<evidence type="ECO:0000256" key="1">
    <source>
        <dbReference type="SAM" id="MobiDB-lite"/>
    </source>
</evidence>
<organism evidence="3 4">
    <name type="scientific">Nocardia panacis</name>
    <dbReference type="NCBI Taxonomy" id="2340916"/>
    <lineage>
        <taxon>Bacteria</taxon>
        <taxon>Bacillati</taxon>
        <taxon>Actinomycetota</taxon>
        <taxon>Actinomycetes</taxon>
        <taxon>Mycobacteriales</taxon>
        <taxon>Nocardiaceae</taxon>
        <taxon>Nocardia</taxon>
    </lineage>
</organism>
<feature type="transmembrane region" description="Helical" evidence="2">
    <location>
        <begin position="29"/>
        <end position="51"/>
    </location>
</feature>
<evidence type="ECO:0000256" key="2">
    <source>
        <dbReference type="SAM" id="Phobius"/>
    </source>
</evidence>
<protein>
    <submittedName>
        <fullName evidence="3">DoxX family protein</fullName>
    </submittedName>
</protein>
<keyword evidence="2" id="KW-0472">Membrane</keyword>
<proteinExistence type="predicted"/>
<comment type="caution">
    <text evidence="3">The sequence shown here is derived from an EMBL/GenBank/DDBJ whole genome shotgun (WGS) entry which is preliminary data.</text>
</comment>
<feature type="region of interest" description="Disordered" evidence="1">
    <location>
        <begin position="421"/>
        <end position="446"/>
    </location>
</feature>
<dbReference type="Proteomes" id="UP000266677">
    <property type="component" value="Unassembled WGS sequence"/>
</dbReference>
<evidence type="ECO:0000313" key="3">
    <source>
        <dbReference type="EMBL" id="RJO75289.1"/>
    </source>
</evidence>
<feature type="transmembrane region" description="Helical" evidence="2">
    <location>
        <begin position="210"/>
        <end position="228"/>
    </location>
</feature>
<sequence length="446" mass="49463">MVDAPETRPSAQTLAGWHPLTRIAFRFSFVYFGLYCLLFAQILIAFVGPLADLLPRDAVIWQMRFAEPVTGWVGRNIFGVDTVLHLNGSGDQSAIWVMIGTALLIAVLAAGIWTALDRRRTEYRTLNAWFLVVIRWCLGGQMLWYAMTKVFPNQMPLPSLTALLTPYGNMGPLEVLWGQVGSSPVYEILLGIAEATAGLLLFVPRTATAGALLSALCLAQIWILNMTFDVPVKIHSFTLLLMSLLLLAPQARRLANVLVLQRPSDPVTQPPLSRSPQVNRIVVAVGVLVGLWVTAGRVMVGVEDYGAYGNGAPTPPLYGIWNVAEFEVDGAVHPPLLTDTERWRRLVFDRAKANAYQRMDDSFVPVQAQVDTEAHTLTLSKLPESRDAVPPLLAKFTYEQPAKDRLVLRGDIEGRPARLTLDYKDPNSFPQRSRGFHWTQEAPDSH</sequence>